<dbReference type="EMBL" id="JXCL01000020">
    <property type="protein sequence ID" value="KIL19410.1"/>
    <property type="molecule type" value="Genomic_DNA"/>
</dbReference>
<reference evidence="1 2" key="1">
    <citation type="submission" date="2014-12" db="EMBL/GenBank/DDBJ databases">
        <title>Draft Genome Sequences of Five Spore-Forming Food Isolates of Bacillus pumilus.</title>
        <authorList>
            <person name="de Jong A."/>
            <person name="van Heel A.J."/>
            <person name="Montalban-Lopez M."/>
            <person name="Krawczyk A.O."/>
            <person name="Berendsen E.M."/>
            <person name="Wells-Bennik M."/>
            <person name="Kuipers O.P."/>
        </authorList>
    </citation>
    <scope>NUCLEOTIDE SEQUENCE [LARGE SCALE GENOMIC DNA]</scope>
    <source>
        <strain evidence="1 2">B4127</strain>
    </source>
</reference>
<dbReference type="AlphaFoldDB" id="A0AB34QZD1"/>
<accession>A0AB34QZD1</accession>
<protein>
    <submittedName>
        <fullName evidence="1">Uncharacterized protein</fullName>
    </submittedName>
</protein>
<proteinExistence type="predicted"/>
<sequence length="49" mass="6032">MDLERFYLRIIRIMKKGKKIGLLHLYLSKKKPLLKKYETFLEKCIDPFM</sequence>
<evidence type="ECO:0000313" key="2">
    <source>
        <dbReference type="Proteomes" id="UP000031978"/>
    </source>
</evidence>
<organism evidence="1 2">
    <name type="scientific">Bacillus pumilus</name>
    <name type="common">Bacillus mesentericus</name>
    <dbReference type="NCBI Taxonomy" id="1408"/>
    <lineage>
        <taxon>Bacteria</taxon>
        <taxon>Bacillati</taxon>
        <taxon>Bacillota</taxon>
        <taxon>Bacilli</taxon>
        <taxon>Bacillales</taxon>
        <taxon>Bacillaceae</taxon>
        <taxon>Bacillus</taxon>
    </lineage>
</organism>
<dbReference type="Proteomes" id="UP000031978">
    <property type="component" value="Unassembled WGS sequence"/>
</dbReference>
<name>A0AB34QZD1_BACPU</name>
<gene>
    <name evidence="1" type="ORF">B4127_0524</name>
</gene>
<evidence type="ECO:0000313" key="1">
    <source>
        <dbReference type="EMBL" id="KIL19410.1"/>
    </source>
</evidence>
<comment type="caution">
    <text evidence="1">The sequence shown here is derived from an EMBL/GenBank/DDBJ whole genome shotgun (WGS) entry which is preliminary data.</text>
</comment>